<proteinExistence type="predicted"/>
<keyword evidence="2" id="KW-1185">Reference proteome</keyword>
<accession>A0A401GZU6</accession>
<sequence>MRMWSWDPARRWPLLTAKINWRHGGATRRDVRTCVWNSNWIPLSASVSCAMEAERRIRYEIRRRSEGWSEAG</sequence>
<protein>
    <submittedName>
        <fullName evidence="1">Uncharacterized protein</fullName>
    </submittedName>
</protein>
<evidence type="ECO:0000313" key="1">
    <source>
        <dbReference type="EMBL" id="GBE87680.1"/>
    </source>
</evidence>
<name>A0A401GZU6_9APHY</name>
<dbReference type="InParanoid" id="A0A401GZU6"/>
<comment type="caution">
    <text evidence="1">The sequence shown here is derived from an EMBL/GenBank/DDBJ whole genome shotgun (WGS) entry which is preliminary data.</text>
</comment>
<dbReference type="EMBL" id="BFAD01000011">
    <property type="protein sequence ID" value="GBE87680.1"/>
    <property type="molecule type" value="Genomic_DNA"/>
</dbReference>
<dbReference type="RefSeq" id="XP_027618593.1">
    <property type="nucleotide sequence ID" value="XM_027762792.1"/>
</dbReference>
<dbReference type="GeneID" id="38784597"/>
<evidence type="ECO:0000313" key="2">
    <source>
        <dbReference type="Proteomes" id="UP000287166"/>
    </source>
</evidence>
<dbReference type="Proteomes" id="UP000287166">
    <property type="component" value="Unassembled WGS sequence"/>
</dbReference>
<dbReference type="AlphaFoldDB" id="A0A401GZU6"/>
<gene>
    <name evidence="1" type="ORF">SCP_1103570</name>
</gene>
<organism evidence="1 2">
    <name type="scientific">Sparassis crispa</name>
    <dbReference type="NCBI Taxonomy" id="139825"/>
    <lineage>
        <taxon>Eukaryota</taxon>
        <taxon>Fungi</taxon>
        <taxon>Dikarya</taxon>
        <taxon>Basidiomycota</taxon>
        <taxon>Agaricomycotina</taxon>
        <taxon>Agaricomycetes</taxon>
        <taxon>Polyporales</taxon>
        <taxon>Sparassidaceae</taxon>
        <taxon>Sparassis</taxon>
    </lineage>
</organism>
<reference evidence="1 2" key="1">
    <citation type="journal article" date="2018" name="Sci. Rep.">
        <title>Genome sequence of the cauliflower mushroom Sparassis crispa (Hanabiratake) and its association with beneficial usage.</title>
        <authorList>
            <person name="Kiyama R."/>
            <person name="Furutani Y."/>
            <person name="Kawaguchi K."/>
            <person name="Nakanishi T."/>
        </authorList>
    </citation>
    <scope>NUCLEOTIDE SEQUENCE [LARGE SCALE GENOMIC DNA]</scope>
</reference>